<sequence length="206" mass="23728">MAKKGKARVRNEATSTLQDDQISNQIEEENVETNPNHSEAPSSNPSTNEVCSSAPPTKRHKKDHAIGEQNVRGKAKGVKSGEGIEVEIYDGRIVTPKAVSEIHVLFHQKINGAWISYSEYPKSELDTLFARYLTVGFSHRQTEEEVKQAFENSVRYRYADWMLRIRKPIFKKHQTREARYKNPPSFIPINVWKEMVDKWMGANWQV</sequence>
<dbReference type="RefSeq" id="XP_039146352.1">
    <property type="nucleotide sequence ID" value="XM_039290418.1"/>
</dbReference>
<feature type="compositionally biased region" description="Polar residues" evidence="1">
    <location>
        <begin position="32"/>
        <end position="55"/>
    </location>
</feature>
<proteinExistence type="predicted"/>
<dbReference type="GeneID" id="120283668"/>
<dbReference type="AlphaFoldDB" id="A0AB40D6K4"/>
<evidence type="ECO:0000313" key="3">
    <source>
        <dbReference type="RefSeq" id="XP_039146352.1"/>
    </source>
</evidence>
<evidence type="ECO:0000313" key="2">
    <source>
        <dbReference type="Proteomes" id="UP001515500"/>
    </source>
</evidence>
<protein>
    <submittedName>
        <fullName evidence="3">Uncharacterized protein LOC120283668</fullName>
    </submittedName>
</protein>
<evidence type="ECO:0000256" key="1">
    <source>
        <dbReference type="SAM" id="MobiDB-lite"/>
    </source>
</evidence>
<accession>A0AB40D6K4</accession>
<dbReference type="Proteomes" id="UP001515500">
    <property type="component" value="Chromosome 1"/>
</dbReference>
<reference evidence="2" key="1">
    <citation type="submission" date="2025-05" db="UniProtKB">
        <authorList>
            <consortium name="RefSeq"/>
        </authorList>
    </citation>
    <scope>NUCLEOTIDE SEQUENCE [LARGE SCALE GENOMIC DNA]</scope>
</reference>
<keyword evidence="2" id="KW-1185">Reference proteome</keyword>
<feature type="compositionally biased region" description="Polar residues" evidence="1">
    <location>
        <begin position="12"/>
        <end position="25"/>
    </location>
</feature>
<name>A0AB40D6K4_DIOCR</name>
<reference evidence="3" key="2">
    <citation type="submission" date="2025-08" db="UniProtKB">
        <authorList>
            <consortium name="RefSeq"/>
        </authorList>
    </citation>
    <scope>IDENTIFICATION</scope>
</reference>
<feature type="region of interest" description="Disordered" evidence="1">
    <location>
        <begin position="1"/>
        <end position="77"/>
    </location>
</feature>
<gene>
    <name evidence="3" type="primary">LOC120283668</name>
</gene>
<organism evidence="2 3">
    <name type="scientific">Dioscorea cayennensis subsp. rotundata</name>
    <name type="common">White Guinea yam</name>
    <name type="synonym">Dioscorea rotundata</name>
    <dbReference type="NCBI Taxonomy" id="55577"/>
    <lineage>
        <taxon>Eukaryota</taxon>
        <taxon>Viridiplantae</taxon>
        <taxon>Streptophyta</taxon>
        <taxon>Embryophyta</taxon>
        <taxon>Tracheophyta</taxon>
        <taxon>Spermatophyta</taxon>
        <taxon>Magnoliopsida</taxon>
        <taxon>Liliopsida</taxon>
        <taxon>Dioscoreales</taxon>
        <taxon>Dioscoreaceae</taxon>
        <taxon>Dioscorea</taxon>
    </lineage>
</organism>